<dbReference type="OrthoDB" id="695030at2759"/>
<gene>
    <name evidence="2" type="ORF">C2845_PM01G22020</name>
</gene>
<feature type="signal peptide" evidence="1">
    <location>
        <begin position="1"/>
        <end position="25"/>
    </location>
</feature>
<dbReference type="AlphaFoldDB" id="A0A3L6TIF6"/>
<dbReference type="Proteomes" id="UP000275267">
    <property type="component" value="Unassembled WGS sequence"/>
</dbReference>
<evidence type="ECO:0000256" key="1">
    <source>
        <dbReference type="SAM" id="SignalP"/>
    </source>
</evidence>
<reference evidence="3" key="1">
    <citation type="journal article" date="2019" name="Nat. Commun.">
        <title>The genome of broomcorn millet.</title>
        <authorList>
            <person name="Zou C."/>
            <person name="Miki D."/>
            <person name="Li D."/>
            <person name="Tang Q."/>
            <person name="Xiao L."/>
            <person name="Rajput S."/>
            <person name="Deng P."/>
            <person name="Jia W."/>
            <person name="Huang R."/>
            <person name="Zhang M."/>
            <person name="Sun Y."/>
            <person name="Hu J."/>
            <person name="Fu X."/>
            <person name="Schnable P.S."/>
            <person name="Li F."/>
            <person name="Zhang H."/>
            <person name="Feng B."/>
            <person name="Zhu X."/>
            <person name="Liu R."/>
            <person name="Schnable J.C."/>
            <person name="Zhu J.-K."/>
            <person name="Zhang H."/>
        </authorList>
    </citation>
    <scope>NUCLEOTIDE SEQUENCE [LARGE SCALE GENOMIC DNA]</scope>
</reference>
<dbReference type="EMBL" id="PQIB02000001">
    <property type="protein sequence ID" value="RLN38908.1"/>
    <property type="molecule type" value="Genomic_DNA"/>
</dbReference>
<evidence type="ECO:0008006" key="4">
    <source>
        <dbReference type="Google" id="ProtNLM"/>
    </source>
</evidence>
<feature type="chain" id="PRO_5018306310" description="F-box associated domain-containing protein" evidence="1">
    <location>
        <begin position="26"/>
        <end position="317"/>
    </location>
</feature>
<protein>
    <recommendedName>
        <fullName evidence="4">F-box associated domain-containing protein</fullName>
    </recommendedName>
</protein>
<sequence>MPCHGAGAHPCRVALSAFLMPGCRAGVLRLRRRGGLNAPRAWRRERVLNDRVRVPLRPYSSALRACVGFQKSCWSMHSVAPGSSHDSEGMKDVDGRISGESLYMDGTIYLLHLDKLILAFDVDDETVAAIDLPGERESWRRLAVSPLMAVSGRPCVDTQDRRGRSLWLLTAEHQWQRIYDHRRSTRVERYSIAGVWDCGGGILAMYLRMSGREDGLDEKLFLYCTETKKLRELNLPRSLTPEWPSDYALCWGYKPTLVSPGSIVGELNQEEERRRHRTADIMAALKPVNERDRRKGHKETLDTVLHGVLGSHHAEAA</sequence>
<evidence type="ECO:0000313" key="3">
    <source>
        <dbReference type="Proteomes" id="UP000275267"/>
    </source>
</evidence>
<keyword evidence="1" id="KW-0732">Signal</keyword>
<keyword evidence="3" id="KW-1185">Reference proteome</keyword>
<comment type="caution">
    <text evidence="2">The sequence shown here is derived from an EMBL/GenBank/DDBJ whole genome shotgun (WGS) entry which is preliminary data.</text>
</comment>
<name>A0A3L6TIF6_PANMI</name>
<proteinExistence type="predicted"/>
<organism evidence="2 3">
    <name type="scientific">Panicum miliaceum</name>
    <name type="common">Proso millet</name>
    <name type="synonym">Broomcorn millet</name>
    <dbReference type="NCBI Taxonomy" id="4540"/>
    <lineage>
        <taxon>Eukaryota</taxon>
        <taxon>Viridiplantae</taxon>
        <taxon>Streptophyta</taxon>
        <taxon>Embryophyta</taxon>
        <taxon>Tracheophyta</taxon>
        <taxon>Spermatophyta</taxon>
        <taxon>Magnoliopsida</taxon>
        <taxon>Liliopsida</taxon>
        <taxon>Poales</taxon>
        <taxon>Poaceae</taxon>
        <taxon>PACMAD clade</taxon>
        <taxon>Panicoideae</taxon>
        <taxon>Panicodae</taxon>
        <taxon>Paniceae</taxon>
        <taxon>Panicinae</taxon>
        <taxon>Panicum</taxon>
        <taxon>Panicum sect. Panicum</taxon>
    </lineage>
</organism>
<dbReference type="STRING" id="4540.A0A3L6TIF6"/>
<evidence type="ECO:0000313" key="2">
    <source>
        <dbReference type="EMBL" id="RLN38908.1"/>
    </source>
</evidence>
<accession>A0A3L6TIF6</accession>